<protein>
    <submittedName>
        <fullName evidence="1">Radical SAM protein</fullName>
    </submittedName>
</protein>
<accession>A0ACC6PMD1</accession>
<name>A0ACC6PMD1_9ACTN</name>
<organism evidence="1 2">
    <name type="scientific">Streptomyces achmelvichensis</name>
    <dbReference type="NCBI Taxonomy" id="3134111"/>
    <lineage>
        <taxon>Bacteria</taxon>
        <taxon>Bacillati</taxon>
        <taxon>Actinomycetota</taxon>
        <taxon>Actinomycetes</taxon>
        <taxon>Kitasatosporales</taxon>
        <taxon>Streptomycetaceae</taxon>
        <taxon>Streptomyces</taxon>
    </lineage>
</organism>
<evidence type="ECO:0000313" key="2">
    <source>
        <dbReference type="Proteomes" id="UP001377168"/>
    </source>
</evidence>
<keyword evidence="2" id="KW-1185">Reference proteome</keyword>
<reference evidence="1" key="1">
    <citation type="submission" date="2024-03" db="EMBL/GenBank/DDBJ databases">
        <title>Novel Streptomyces species of biotechnological and ecological value are a feature of Machair soil.</title>
        <authorList>
            <person name="Prole J.R."/>
            <person name="Goodfellow M."/>
            <person name="Allenby N."/>
            <person name="Ward A.C."/>
        </authorList>
    </citation>
    <scope>NUCLEOTIDE SEQUENCE</scope>
    <source>
        <strain evidence="1">MS2.AVA.5</strain>
    </source>
</reference>
<sequence>MTGVELIVKATRLCNLRCTYCYDWRAGEGHTMSFRTLARLVARTLEQPDHRTVGFDWHGGEPTVLPLAFFKKALHLQERFRRPDQLVRNAIQTNATRITPEWARFFADHHIDVGISIDGPAAVHDRYRIDKGGRPTLTRTLDGLRQLREHGIEPGIGVVVDHAALEAGPAALLDFLEEHRIRTVGLNFVMPDALADDIGHGNGRHYVDPDHSARFLMGLYDCWRTRDGTDIHIRELAALTDSLHGTRPSPCTLAGRCFGIVFRVEPNGNVYHCDYFGEDPRYRWGNINTDDFSAIRQNAKLQERAAAHAEERNRLRSCDEFPVCNGWCPHVRETSRRHHANHRDDCCGLRPLIAHIRENPPSERATSTMTQF</sequence>
<proteinExistence type="predicted"/>
<dbReference type="EMBL" id="JBBKAJ010000022">
    <property type="protein sequence ID" value="MEJ8632554.1"/>
    <property type="molecule type" value="Genomic_DNA"/>
</dbReference>
<evidence type="ECO:0000313" key="1">
    <source>
        <dbReference type="EMBL" id="MEJ8632554.1"/>
    </source>
</evidence>
<comment type="caution">
    <text evidence="1">The sequence shown here is derived from an EMBL/GenBank/DDBJ whole genome shotgun (WGS) entry which is preliminary data.</text>
</comment>
<gene>
    <name evidence="1" type="ORF">WKI67_03885</name>
</gene>
<dbReference type="Proteomes" id="UP001377168">
    <property type="component" value="Unassembled WGS sequence"/>
</dbReference>